<name>R8Z397_9GAMM</name>
<reference evidence="1 2" key="1">
    <citation type="submission" date="2013-02" db="EMBL/GenBank/DDBJ databases">
        <title>The Genome Sequence of Acinetobacter pittii ANC 4052.</title>
        <authorList>
            <consortium name="The Broad Institute Genome Sequencing Platform"/>
            <consortium name="The Broad Institute Genome Sequencing Center for Infectious Disease"/>
            <person name="Cerqueira G."/>
            <person name="Feldgarden M."/>
            <person name="Courvalin P."/>
            <person name="Perichon B."/>
            <person name="Grillot-Courvalin C."/>
            <person name="Clermont D."/>
            <person name="Rocha E."/>
            <person name="Yoon E.-J."/>
            <person name="Nemec A."/>
            <person name="Walker B."/>
            <person name="Young S.K."/>
            <person name="Zeng Q."/>
            <person name="Gargeya S."/>
            <person name="Fitzgerald M."/>
            <person name="Haas B."/>
            <person name="Abouelleil A."/>
            <person name="Alvarado L."/>
            <person name="Arachchi H.M."/>
            <person name="Berlin A.M."/>
            <person name="Chapman S.B."/>
            <person name="Dewar J."/>
            <person name="Goldberg J."/>
            <person name="Griggs A."/>
            <person name="Gujja S."/>
            <person name="Hansen M."/>
            <person name="Howarth C."/>
            <person name="Imamovic A."/>
            <person name="Larimer J."/>
            <person name="McCowan C."/>
            <person name="Murphy C."/>
            <person name="Neiman D."/>
            <person name="Pearson M."/>
            <person name="Priest M."/>
            <person name="Roberts A."/>
            <person name="Saif S."/>
            <person name="Shea T."/>
            <person name="Sisk P."/>
            <person name="Sykes S."/>
            <person name="Wortman J."/>
            <person name="Nusbaum C."/>
            <person name="Birren B."/>
        </authorList>
    </citation>
    <scope>NUCLEOTIDE SEQUENCE [LARGE SCALE GENOMIC DNA]</scope>
    <source>
        <strain evidence="1 2">ANC 4052</strain>
    </source>
</reference>
<evidence type="ECO:0000313" key="2">
    <source>
        <dbReference type="Proteomes" id="UP000013986"/>
    </source>
</evidence>
<evidence type="ECO:0000313" key="1">
    <source>
        <dbReference type="EMBL" id="EOQ76110.1"/>
    </source>
</evidence>
<dbReference type="Proteomes" id="UP000013986">
    <property type="component" value="Unassembled WGS sequence"/>
</dbReference>
<gene>
    <name evidence="1" type="ORF">F929_00003</name>
</gene>
<dbReference type="OrthoDB" id="5615103at2"/>
<dbReference type="PATRIC" id="fig|1217689.3.peg.3"/>
<dbReference type="RefSeq" id="WP_016143224.1">
    <property type="nucleotide sequence ID" value="NZ_KB976988.1"/>
</dbReference>
<proteinExistence type="predicted"/>
<dbReference type="EMBL" id="APQO01000001">
    <property type="protein sequence ID" value="EOQ76110.1"/>
    <property type="molecule type" value="Genomic_DNA"/>
</dbReference>
<accession>R8Z397</accession>
<protein>
    <submittedName>
        <fullName evidence="1">Uncharacterized protein</fullName>
    </submittedName>
</protein>
<sequence>MAVLIEGISVIIRNDSILNKMNEGSSEFIDLVKNKVWTSDGELVCVYFMTPIDAKNYVDVLIDKGLIFKDFKGNAVDIAIVDQRQGKLTNCSWTICGYLDWEEDENKPMLVCSLYSSKRREILVPDGWVYETSLTSKGLFISNKNRGENYKFLKNIDNKDIFIDLITGNEHFVKRY</sequence>
<organism evidence="1 2">
    <name type="scientific">Acinetobacter lactucae</name>
    <dbReference type="NCBI Taxonomy" id="1785128"/>
    <lineage>
        <taxon>Bacteria</taxon>
        <taxon>Pseudomonadati</taxon>
        <taxon>Pseudomonadota</taxon>
        <taxon>Gammaproteobacteria</taxon>
        <taxon>Moraxellales</taxon>
        <taxon>Moraxellaceae</taxon>
        <taxon>Acinetobacter</taxon>
        <taxon>Acinetobacter calcoaceticus/baumannii complex</taxon>
    </lineage>
</organism>
<dbReference type="HOGENOM" id="CLU_1530448_0_0_6"/>
<comment type="caution">
    <text evidence="1">The sequence shown here is derived from an EMBL/GenBank/DDBJ whole genome shotgun (WGS) entry which is preliminary data.</text>
</comment>
<dbReference type="AlphaFoldDB" id="R8Z397"/>